<dbReference type="RefSeq" id="WP_089281534.1">
    <property type="nucleotide sequence ID" value="NZ_FZOJ01000003.1"/>
</dbReference>
<dbReference type="InterPro" id="IPR008900">
    <property type="entry name" value="Zot_N"/>
</dbReference>
<dbReference type="Proteomes" id="UP000198304">
    <property type="component" value="Unassembled WGS sequence"/>
</dbReference>
<dbReference type="SUPFAM" id="SSF52540">
    <property type="entry name" value="P-loop containing nucleoside triphosphate hydrolases"/>
    <property type="match status" value="1"/>
</dbReference>
<feature type="domain" description="Zona occludens toxin N-terminal" evidence="1">
    <location>
        <begin position="1"/>
        <end position="184"/>
    </location>
</feature>
<keyword evidence="3" id="KW-1185">Reference proteome</keyword>
<evidence type="ECO:0000313" key="3">
    <source>
        <dbReference type="Proteomes" id="UP000198304"/>
    </source>
</evidence>
<dbReference type="Gene3D" id="3.40.50.300">
    <property type="entry name" value="P-loop containing nucleotide triphosphate hydrolases"/>
    <property type="match status" value="1"/>
</dbReference>
<protein>
    <submittedName>
        <fullName evidence="2">Zonular occludens toxin (Zot)</fullName>
    </submittedName>
</protein>
<name>A0A239B5D8_9FIRM</name>
<reference evidence="2 3" key="1">
    <citation type="submission" date="2017-06" db="EMBL/GenBank/DDBJ databases">
        <authorList>
            <person name="Kim H.J."/>
            <person name="Triplett B.A."/>
        </authorList>
    </citation>
    <scope>NUCLEOTIDE SEQUENCE [LARGE SCALE GENOMIC DNA]</scope>
    <source>
        <strain evidence="2 3">SCA</strain>
    </source>
</reference>
<dbReference type="Pfam" id="PF05707">
    <property type="entry name" value="Zot"/>
    <property type="match status" value="1"/>
</dbReference>
<gene>
    <name evidence="2" type="ORF">SAMN05446037_100318</name>
</gene>
<sequence>MIYFYSGTPGSGKSLKVSQEIIFKLVKRQKNVIACNFQANYDYIRKNPKIVKWNKIRKKIGFKLKNENYKNIGKLYTFSLKHTKPEYFINYALKFHKVGIESQTLIVIDEAQSILSPTVVKLKCQEDRLYREKWIDFFTQHRHLGFDVILVSQFDRLIDPQIRCLFEYDYAHRKCNNYGLFGVILEALGISLFVQVQKWYGIREKMGHEFFVYKKKYAEIYNSYKKFSDLKQKNSIKKKIA</sequence>
<organism evidence="2 3">
    <name type="scientific">Anaerovirgula multivorans</name>
    <dbReference type="NCBI Taxonomy" id="312168"/>
    <lineage>
        <taxon>Bacteria</taxon>
        <taxon>Bacillati</taxon>
        <taxon>Bacillota</taxon>
        <taxon>Clostridia</taxon>
        <taxon>Peptostreptococcales</taxon>
        <taxon>Natronincolaceae</taxon>
        <taxon>Anaerovirgula</taxon>
    </lineage>
</organism>
<evidence type="ECO:0000313" key="2">
    <source>
        <dbReference type="EMBL" id="SNS03107.1"/>
    </source>
</evidence>
<dbReference type="InterPro" id="IPR027417">
    <property type="entry name" value="P-loop_NTPase"/>
</dbReference>
<proteinExistence type="predicted"/>
<accession>A0A239B5D8</accession>
<evidence type="ECO:0000259" key="1">
    <source>
        <dbReference type="Pfam" id="PF05707"/>
    </source>
</evidence>
<dbReference type="OrthoDB" id="9800070at2"/>
<dbReference type="EMBL" id="FZOJ01000003">
    <property type="protein sequence ID" value="SNS03107.1"/>
    <property type="molecule type" value="Genomic_DNA"/>
</dbReference>
<dbReference type="AlphaFoldDB" id="A0A239B5D8"/>